<dbReference type="InterPro" id="IPR050107">
    <property type="entry name" value="ABC_carbohydrate_import_ATPase"/>
</dbReference>
<evidence type="ECO:0000256" key="9">
    <source>
        <dbReference type="ARBA" id="ARBA00022840"/>
    </source>
</evidence>
<dbReference type="RefSeq" id="WP_053937103.1">
    <property type="nucleotide sequence ID" value="NZ_LAQT01000004.1"/>
</dbReference>
<keyword evidence="11" id="KW-0472">Membrane</keyword>
<evidence type="ECO:0000256" key="6">
    <source>
        <dbReference type="ARBA" id="ARBA00022597"/>
    </source>
</evidence>
<evidence type="ECO:0000256" key="4">
    <source>
        <dbReference type="ARBA" id="ARBA00022475"/>
    </source>
</evidence>
<keyword evidence="6" id="KW-0762">Sugar transport</keyword>
<evidence type="ECO:0000313" key="13">
    <source>
        <dbReference type="EMBL" id="KPC53865.1"/>
    </source>
</evidence>
<dbReference type="PATRIC" id="fig|857265.3.peg.1454"/>
<keyword evidence="8" id="KW-0547">Nucleotide-binding</keyword>
<evidence type="ECO:0000256" key="11">
    <source>
        <dbReference type="ARBA" id="ARBA00023136"/>
    </source>
</evidence>
<evidence type="ECO:0000256" key="7">
    <source>
        <dbReference type="ARBA" id="ARBA00022737"/>
    </source>
</evidence>
<keyword evidence="5" id="KW-0997">Cell inner membrane</keyword>
<evidence type="ECO:0000256" key="10">
    <source>
        <dbReference type="ARBA" id="ARBA00022967"/>
    </source>
</evidence>
<dbReference type="PROSITE" id="PS00211">
    <property type="entry name" value="ABC_TRANSPORTER_1"/>
    <property type="match status" value="1"/>
</dbReference>
<keyword evidence="4" id="KW-1003">Cell membrane</keyword>
<dbReference type="InterPro" id="IPR017871">
    <property type="entry name" value="ABC_transporter-like_CS"/>
</dbReference>
<evidence type="ECO:0000256" key="5">
    <source>
        <dbReference type="ARBA" id="ARBA00022519"/>
    </source>
</evidence>
<dbReference type="NCBIfam" id="NF008442">
    <property type="entry name" value="PRK11288.1"/>
    <property type="match status" value="1"/>
</dbReference>
<dbReference type="OrthoDB" id="8573945at2"/>
<keyword evidence="7" id="KW-0677">Repeat</keyword>
<evidence type="ECO:0000256" key="8">
    <source>
        <dbReference type="ARBA" id="ARBA00022741"/>
    </source>
</evidence>
<dbReference type="InterPro" id="IPR003593">
    <property type="entry name" value="AAA+_ATPase"/>
</dbReference>
<dbReference type="PANTHER" id="PTHR43790:SF6">
    <property type="entry name" value="ARABINOSE IMPORT ATP-BINDING PROTEIN ARAG"/>
    <property type="match status" value="1"/>
</dbReference>
<dbReference type="FunFam" id="3.40.50.300:FF:000126">
    <property type="entry name" value="Galactose/methyl galactoside import ATP-binding protein MglA"/>
    <property type="match status" value="1"/>
</dbReference>
<dbReference type="CDD" id="cd03216">
    <property type="entry name" value="ABC_Carb_Monos_I"/>
    <property type="match status" value="1"/>
</dbReference>
<dbReference type="Gene3D" id="3.40.50.300">
    <property type="entry name" value="P-loop containing nucleotide triphosphate hydrolases"/>
    <property type="match status" value="2"/>
</dbReference>
<keyword evidence="9 13" id="KW-0067">ATP-binding</keyword>
<name>A0A0N0XM42_9NEIS</name>
<dbReference type="InterPro" id="IPR003439">
    <property type="entry name" value="ABC_transporter-like_ATP-bd"/>
</dbReference>
<evidence type="ECO:0000256" key="2">
    <source>
        <dbReference type="ARBA" id="ARBA00004533"/>
    </source>
</evidence>
<dbReference type="GO" id="GO:0005886">
    <property type="term" value="C:plasma membrane"/>
    <property type="evidence" value="ECO:0007669"/>
    <property type="project" value="UniProtKB-SubCell"/>
</dbReference>
<dbReference type="STRING" id="857265.WG78_07075"/>
<dbReference type="GO" id="GO:0005524">
    <property type="term" value="F:ATP binding"/>
    <property type="evidence" value="ECO:0007669"/>
    <property type="project" value="UniProtKB-KW"/>
</dbReference>
<evidence type="ECO:0000259" key="12">
    <source>
        <dbReference type="PROSITE" id="PS50893"/>
    </source>
</evidence>
<dbReference type="Pfam" id="PF00005">
    <property type="entry name" value="ABC_tran"/>
    <property type="match status" value="2"/>
</dbReference>
<feature type="domain" description="ABC transporter" evidence="12">
    <location>
        <begin position="8"/>
        <end position="243"/>
    </location>
</feature>
<gene>
    <name evidence="13" type="primary">araG_2</name>
    <name evidence="13" type="ORF">WG78_07075</name>
</gene>
<dbReference type="FunFam" id="3.40.50.300:FF:000127">
    <property type="entry name" value="Ribose import ATP-binding protein RbsA"/>
    <property type="match status" value="1"/>
</dbReference>
<sequence length="515" mass="56903">MNTDRAYLAFRNISKVFPGVKALQDISFTCGQGSIHALMGENGAGKSTLLKILSGMYQPSGGHLEIGGNKIEFNNTLDALNAGVAIIYQELHLAAEMSVAENIFLGQLPHKFGVVDRKRLRDMAAERLQHLGMHIDPDTPLRRLSIAQWQMVEIAKALTRNAQVIAFDEPTSSLSAREIEQLFRVIRELQTEGRVILYVSHRMEEIFHLCDAITVFKDGRYVNTWSDISQVSNEQLVQAMVGRELGDIYGYRPREHGEVRLEVRDVLAPGLRAPASLQVKRGEIVGLFGLVGAGRSELMKAIFGASPLFSGHIAVDGKTRRFRGPGDAIAQGVMLCPEDRKAEGIVPVHSVRDNINISARRRTLSAGCLINEKWERSNAQKMVRELNIKTPSDDQLIMNLSGGNQQKAILGRWLSEDMKIMLLDEPTRGIDVGAKHEIYRVIYDLAEHGISVLFASSDLPEALGLADRIIVMREGRIVGELLHDEATEQKALALAMLRQSEPANNPINPVSASVA</sequence>
<keyword evidence="3" id="KW-0813">Transport</keyword>
<dbReference type="EMBL" id="LAQT01000004">
    <property type="protein sequence ID" value="KPC53865.1"/>
    <property type="molecule type" value="Genomic_DNA"/>
</dbReference>
<reference evidence="13 14" key="1">
    <citation type="submission" date="2015-07" db="EMBL/GenBank/DDBJ databases">
        <title>Draft genome sequence of the Amantichitinum ursilacus IGB-41, a new chitin-degrading bacterium.</title>
        <authorList>
            <person name="Kirstahler P."/>
            <person name="Guenther M."/>
            <person name="Grumaz C."/>
            <person name="Rupp S."/>
            <person name="Zibek S."/>
            <person name="Sohn K."/>
        </authorList>
    </citation>
    <scope>NUCLEOTIDE SEQUENCE [LARGE SCALE GENOMIC DNA]</scope>
    <source>
        <strain evidence="13 14">IGB-41</strain>
    </source>
</reference>
<keyword evidence="10" id="KW-1278">Translocase</keyword>
<proteinExistence type="predicted"/>
<dbReference type="EC" id="3.6.3.17" evidence="13"/>
<dbReference type="PANTHER" id="PTHR43790">
    <property type="entry name" value="CARBOHYDRATE TRANSPORT ATP-BINDING PROTEIN MG119-RELATED"/>
    <property type="match status" value="1"/>
</dbReference>
<dbReference type="PROSITE" id="PS50893">
    <property type="entry name" value="ABC_TRANSPORTER_2"/>
    <property type="match status" value="2"/>
</dbReference>
<evidence type="ECO:0000313" key="14">
    <source>
        <dbReference type="Proteomes" id="UP000037939"/>
    </source>
</evidence>
<dbReference type="Proteomes" id="UP000037939">
    <property type="component" value="Unassembled WGS sequence"/>
</dbReference>
<organism evidence="13 14">
    <name type="scientific">Amantichitinum ursilacus</name>
    <dbReference type="NCBI Taxonomy" id="857265"/>
    <lineage>
        <taxon>Bacteria</taxon>
        <taxon>Pseudomonadati</taxon>
        <taxon>Pseudomonadota</taxon>
        <taxon>Betaproteobacteria</taxon>
        <taxon>Neisseriales</taxon>
        <taxon>Chitinibacteraceae</taxon>
        <taxon>Amantichitinum</taxon>
    </lineage>
</organism>
<keyword evidence="13" id="KW-0378">Hydrolase</keyword>
<dbReference type="GO" id="GO:0016887">
    <property type="term" value="F:ATP hydrolysis activity"/>
    <property type="evidence" value="ECO:0007669"/>
    <property type="project" value="InterPro"/>
</dbReference>
<dbReference type="InterPro" id="IPR027417">
    <property type="entry name" value="P-loop_NTPase"/>
</dbReference>
<dbReference type="SMART" id="SM00382">
    <property type="entry name" value="AAA"/>
    <property type="match status" value="2"/>
</dbReference>
<dbReference type="AlphaFoldDB" id="A0A0N0XM42"/>
<keyword evidence="14" id="KW-1185">Reference proteome</keyword>
<comment type="subcellular location">
    <subcellularLocation>
        <location evidence="2">Cell inner membrane</location>
    </subcellularLocation>
    <subcellularLocation>
        <location evidence="1">Cell membrane</location>
        <topology evidence="1">Peripheral membrane protein</topology>
    </subcellularLocation>
</comment>
<evidence type="ECO:0000256" key="3">
    <source>
        <dbReference type="ARBA" id="ARBA00022448"/>
    </source>
</evidence>
<dbReference type="SUPFAM" id="SSF52540">
    <property type="entry name" value="P-loop containing nucleoside triphosphate hydrolases"/>
    <property type="match status" value="2"/>
</dbReference>
<dbReference type="GO" id="GO:0015749">
    <property type="term" value="P:monosaccharide transmembrane transport"/>
    <property type="evidence" value="ECO:0007669"/>
    <property type="project" value="UniProtKB-ARBA"/>
</dbReference>
<accession>A0A0N0XM42</accession>
<feature type="domain" description="ABC transporter" evidence="12">
    <location>
        <begin position="243"/>
        <end position="499"/>
    </location>
</feature>
<evidence type="ECO:0000256" key="1">
    <source>
        <dbReference type="ARBA" id="ARBA00004202"/>
    </source>
</evidence>
<protein>
    <submittedName>
        <fullName evidence="13">Arabinose import ATP-binding protein AraG</fullName>
        <ecNumber evidence="13">3.6.3.17</ecNumber>
    </submittedName>
</protein>
<comment type="caution">
    <text evidence="13">The sequence shown here is derived from an EMBL/GenBank/DDBJ whole genome shotgun (WGS) entry which is preliminary data.</text>
</comment>
<dbReference type="CDD" id="cd03215">
    <property type="entry name" value="ABC_Carb_Monos_II"/>
    <property type="match status" value="1"/>
</dbReference>